<sequence length="240" mass="26317">MDFNDATALMRLVQAVENDPYVSSGAGEALADKVREFIEDEAELGGWYTELMNAIGEGEPTFRECGTFTDHGFGFHAQDGTRTDYVIGWPFEDGGWAVLTGSYDLESDELADYHLPEDYLNGLLSRYGYSSLADFKSVNGEAWRDALTGIIAGNQEANRFEVPHLFPDPSAAERFCTYQGVPGDLLRPAMEKARAEYEKVKAHQSPEKAVSLKGEVETARGASAAMADNGNHSNRGQDAR</sequence>
<evidence type="ECO:0000313" key="2">
    <source>
        <dbReference type="EMBL" id="VYT22270.1"/>
    </source>
</evidence>
<feature type="region of interest" description="Disordered" evidence="1">
    <location>
        <begin position="202"/>
        <end position="240"/>
    </location>
</feature>
<protein>
    <submittedName>
        <fullName evidence="2">Uncharacterized protein</fullName>
    </submittedName>
</protein>
<organism evidence="2">
    <name type="scientific">[Clostridium] nexile</name>
    <dbReference type="NCBI Taxonomy" id="29361"/>
    <lineage>
        <taxon>Bacteria</taxon>
        <taxon>Bacillati</taxon>
        <taxon>Bacillota</taxon>
        <taxon>Clostridia</taxon>
        <taxon>Lachnospirales</taxon>
        <taxon>Lachnospiraceae</taxon>
        <taxon>Tyzzerella</taxon>
    </lineage>
</organism>
<dbReference type="AlphaFoldDB" id="A0A6N2UX35"/>
<gene>
    <name evidence="2" type="ORF">CNLFYP112_02338</name>
</gene>
<proteinExistence type="predicted"/>
<accession>A0A6N2UX35</accession>
<dbReference type="EMBL" id="CACRTG010000021">
    <property type="protein sequence ID" value="VYT22270.1"/>
    <property type="molecule type" value="Genomic_DNA"/>
</dbReference>
<reference evidence="2" key="1">
    <citation type="submission" date="2019-11" db="EMBL/GenBank/DDBJ databases">
        <authorList>
            <person name="Feng L."/>
        </authorList>
    </citation>
    <scope>NUCLEOTIDE SEQUENCE</scope>
    <source>
        <strain evidence="2">CnexileLFYP112</strain>
    </source>
</reference>
<evidence type="ECO:0000256" key="1">
    <source>
        <dbReference type="SAM" id="MobiDB-lite"/>
    </source>
</evidence>
<name>A0A6N2UX35_9FIRM</name>